<name>A0A812MFH4_SYMPI</name>
<comment type="caution">
    <text evidence="2">The sequence shown here is derived from an EMBL/GenBank/DDBJ whole genome shotgun (WGS) entry which is preliminary data.</text>
</comment>
<feature type="compositionally biased region" description="Basic residues" evidence="1">
    <location>
        <begin position="162"/>
        <end position="174"/>
    </location>
</feature>
<dbReference type="AlphaFoldDB" id="A0A812MFH4"/>
<keyword evidence="3" id="KW-1185">Reference proteome</keyword>
<gene>
    <name evidence="2" type="ORF">SPIL2461_LOCUS5254</name>
</gene>
<feature type="region of interest" description="Disordered" evidence="1">
    <location>
        <begin position="148"/>
        <end position="174"/>
    </location>
</feature>
<accession>A0A812MFH4</accession>
<dbReference type="Proteomes" id="UP000649617">
    <property type="component" value="Unassembled WGS sequence"/>
</dbReference>
<protein>
    <submittedName>
        <fullName evidence="2">Uncharacterized protein</fullName>
    </submittedName>
</protein>
<dbReference type="OrthoDB" id="407382at2759"/>
<reference evidence="2" key="1">
    <citation type="submission" date="2021-02" db="EMBL/GenBank/DDBJ databases">
        <authorList>
            <person name="Dougan E. K."/>
            <person name="Rhodes N."/>
            <person name="Thang M."/>
            <person name="Chan C."/>
        </authorList>
    </citation>
    <scope>NUCLEOTIDE SEQUENCE</scope>
</reference>
<dbReference type="EMBL" id="CAJNIZ010007324">
    <property type="protein sequence ID" value="CAE7257159.1"/>
    <property type="molecule type" value="Genomic_DNA"/>
</dbReference>
<evidence type="ECO:0000256" key="1">
    <source>
        <dbReference type="SAM" id="MobiDB-lite"/>
    </source>
</evidence>
<proteinExistence type="predicted"/>
<evidence type="ECO:0000313" key="2">
    <source>
        <dbReference type="EMBL" id="CAE7257159.1"/>
    </source>
</evidence>
<sequence length="174" mass="20080">MECEKWSEEWVASMARRTLQPPIRSAYDLAAMTWLTEKEQVQKIHFQESYRKERLFLPAVTMPASTAPQHGMHLLGASHRLKQQKVAARHGRQRWRFMGKARSTEAQTVTMTEPAERDEYVPAGWGNLKDYVHGVKIGPGSLFSHHWDRPTPSGIHPNPPKSRGKLMRHHTLHM</sequence>
<evidence type="ECO:0000313" key="3">
    <source>
        <dbReference type="Proteomes" id="UP000649617"/>
    </source>
</evidence>
<organism evidence="2 3">
    <name type="scientific">Symbiodinium pilosum</name>
    <name type="common">Dinoflagellate</name>
    <dbReference type="NCBI Taxonomy" id="2952"/>
    <lineage>
        <taxon>Eukaryota</taxon>
        <taxon>Sar</taxon>
        <taxon>Alveolata</taxon>
        <taxon>Dinophyceae</taxon>
        <taxon>Suessiales</taxon>
        <taxon>Symbiodiniaceae</taxon>
        <taxon>Symbiodinium</taxon>
    </lineage>
</organism>